<protein>
    <submittedName>
        <fullName evidence="8">RagB/SusD family nutrient uptake outer membrane protein</fullName>
    </submittedName>
</protein>
<comment type="similarity">
    <text evidence="2">Belongs to the SusD family.</text>
</comment>
<evidence type="ECO:0000256" key="3">
    <source>
        <dbReference type="ARBA" id="ARBA00022729"/>
    </source>
</evidence>
<sequence>MKNIKYCFFTLWGLLCSCHYLDIVPDNVATVEYAFRMRSTAEQYLFTCYHYQPHFADPYNYPAFLGGDEIWSNPFDVNTPKLNWQIGMGFQNVVNPYCNFWGGGQGGTDLFLAIRTCNTFLDNIGAVPDMNDFEKKRWAAEAKFLKAYYHFFLLRMYGPIPIIDKNLPISSGPEAVKVYREPVDSCVNYIAALLDEAAADLPDAITNEVSEQGRATRPAALAIKARLLMMAASPLFNGNTDYSNMVDKRGLPLFSATADPAKWQRAADACKAAIDACQAAGKALYYYQPAAFVPANISETTKTEMSIRNAFCEKWNPEIIWASTDNMASTVQRESLAWLYSSDIQQTVRSTFSPPLKMAELFYSSNGVPISEDKTWDYDNRYGLRKAVHSEELYIKEGYTTAVLNFDREPRFYADLGFDGGRWYGQGRYSDTDNVYVAAKFGQTANNHAWSFSITGYWPKKLVNYLDVSNAQEVTVEAYPWPVIRLGDLYLLYAEALNEVNGPGAETFKWIDLVRQRAGLKSVAESWSLYSKRPDAYQTQTGLRKIIHQERLIEMAFEGQRFWDLRRWKEAQQTLSQPVRGWNYTGKDEENYYQVRVLFNPIFKKRDYLWPIKESETVTNNNLLQNPDW</sequence>
<dbReference type="InterPro" id="IPR012944">
    <property type="entry name" value="SusD_RagB_dom"/>
</dbReference>
<feature type="domain" description="RagB/SusD" evidence="6">
    <location>
        <begin position="317"/>
        <end position="629"/>
    </location>
</feature>
<keyword evidence="4" id="KW-0472">Membrane</keyword>
<evidence type="ECO:0000259" key="7">
    <source>
        <dbReference type="Pfam" id="PF14322"/>
    </source>
</evidence>
<evidence type="ECO:0000256" key="5">
    <source>
        <dbReference type="ARBA" id="ARBA00023237"/>
    </source>
</evidence>
<dbReference type="Proteomes" id="UP001501207">
    <property type="component" value="Unassembled WGS sequence"/>
</dbReference>
<name>A0ABP8G3Q4_9BACT</name>
<evidence type="ECO:0000256" key="2">
    <source>
        <dbReference type="ARBA" id="ARBA00006275"/>
    </source>
</evidence>
<evidence type="ECO:0000256" key="4">
    <source>
        <dbReference type="ARBA" id="ARBA00023136"/>
    </source>
</evidence>
<comment type="subcellular location">
    <subcellularLocation>
        <location evidence="1">Cell outer membrane</location>
    </subcellularLocation>
</comment>
<dbReference type="EMBL" id="BAABFN010000019">
    <property type="protein sequence ID" value="GAA4316876.1"/>
    <property type="molecule type" value="Genomic_DNA"/>
</dbReference>
<gene>
    <name evidence="8" type="ORF">GCM10023143_28610</name>
</gene>
<dbReference type="InterPro" id="IPR033985">
    <property type="entry name" value="SusD-like_N"/>
</dbReference>
<dbReference type="Gene3D" id="1.25.40.390">
    <property type="match status" value="1"/>
</dbReference>
<proteinExistence type="inferred from homology"/>
<accession>A0ABP8G3Q4</accession>
<keyword evidence="3" id="KW-0732">Signal</keyword>
<feature type="domain" description="SusD-like N-terminal" evidence="7">
    <location>
        <begin position="109"/>
        <end position="227"/>
    </location>
</feature>
<organism evidence="8 9">
    <name type="scientific">Compostibacter hankyongensis</name>
    <dbReference type="NCBI Taxonomy" id="1007089"/>
    <lineage>
        <taxon>Bacteria</taxon>
        <taxon>Pseudomonadati</taxon>
        <taxon>Bacteroidota</taxon>
        <taxon>Chitinophagia</taxon>
        <taxon>Chitinophagales</taxon>
        <taxon>Chitinophagaceae</taxon>
        <taxon>Compostibacter</taxon>
    </lineage>
</organism>
<evidence type="ECO:0000259" key="6">
    <source>
        <dbReference type="Pfam" id="PF07980"/>
    </source>
</evidence>
<dbReference type="Pfam" id="PF07980">
    <property type="entry name" value="SusD_RagB"/>
    <property type="match status" value="1"/>
</dbReference>
<keyword evidence="9" id="KW-1185">Reference proteome</keyword>
<reference evidence="9" key="1">
    <citation type="journal article" date="2019" name="Int. J. Syst. Evol. Microbiol.">
        <title>The Global Catalogue of Microorganisms (GCM) 10K type strain sequencing project: providing services to taxonomists for standard genome sequencing and annotation.</title>
        <authorList>
            <consortium name="The Broad Institute Genomics Platform"/>
            <consortium name="The Broad Institute Genome Sequencing Center for Infectious Disease"/>
            <person name="Wu L."/>
            <person name="Ma J."/>
        </authorList>
    </citation>
    <scope>NUCLEOTIDE SEQUENCE [LARGE SCALE GENOMIC DNA]</scope>
    <source>
        <strain evidence="9">JCM 17664</strain>
    </source>
</reference>
<dbReference type="RefSeq" id="WP_344980521.1">
    <property type="nucleotide sequence ID" value="NZ_BAABFN010000019.1"/>
</dbReference>
<dbReference type="Pfam" id="PF14322">
    <property type="entry name" value="SusD-like_3"/>
    <property type="match status" value="1"/>
</dbReference>
<evidence type="ECO:0000256" key="1">
    <source>
        <dbReference type="ARBA" id="ARBA00004442"/>
    </source>
</evidence>
<keyword evidence="5" id="KW-0998">Cell outer membrane</keyword>
<dbReference type="PROSITE" id="PS51257">
    <property type="entry name" value="PROKAR_LIPOPROTEIN"/>
    <property type="match status" value="1"/>
</dbReference>
<comment type="caution">
    <text evidence="8">The sequence shown here is derived from an EMBL/GenBank/DDBJ whole genome shotgun (WGS) entry which is preliminary data.</text>
</comment>
<dbReference type="InterPro" id="IPR011990">
    <property type="entry name" value="TPR-like_helical_dom_sf"/>
</dbReference>
<evidence type="ECO:0000313" key="9">
    <source>
        <dbReference type="Proteomes" id="UP001501207"/>
    </source>
</evidence>
<dbReference type="SUPFAM" id="SSF48452">
    <property type="entry name" value="TPR-like"/>
    <property type="match status" value="1"/>
</dbReference>
<evidence type="ECO:0000313" key="8">
    <source>
        <dbReference type="EMBL" id="GAA4316876.1"/>
    </source>
</evidence>